<gene>
    <name evidence="1" type="ORF">GCM10007416_08820</name>
</gene>
<proteinExistence type="predicted"/>
<organism evidence="1 2">
    <name type="scientific">Kroppenstedtia guangzhouensis</name>
    <dbReference type="NCBI Taxonomy" id="1274356"/>
    <lineage>
        <taxon>Bacteria</taxon>
        <taxon>Bacillati</taxon>
        <taxon>Bacillota</taxon>
        <taxon>Bacilli</taxon>
        <taxon>Bacillales</taxon>
        <taxon>Thermoactinomycetaceae</taxon>
        <taxon>Kroppenstedtia</taxon>
    </lineage>
</organism>
<name>A0ABQ1G7A2_9BACL</name>
<sequence length="55" mass="5606">MLIMIPLPMSTPVIGTISQMDLAGIGIGGAGPVKPGDRILDLCCGTGDLARQLNL</sequence>
<dbReference type="InterPro" id="IPR029063">
    <property type="entry name" value="SAM-dependent_MTases_sf"/>
</dbReference>
<dbReference type="Proteomes" id="UP000617979">
    <property type="component" value="Unassembled WGS sequence"/>
</dbReference>
<accession>A0ABQ1G7A2</accession>
<evidence type="ECO:0000313" key="1">
    <source>
        <dbReference type="EMBL" id="GGA38104.1"/>
    </source>
</evidence>
<protein>
    <submittedName>
        <fullName evidence="1">Uncharacterized protein</fullName>
    </submittedName>
</protein>
<dbReference type="SUPFAM" id="SSF53335">
    <property type="entry name" value="S-adenosyl-L-methionine-dependent methyltransferases"/>
    <property type="match status" value="1"/>
</dbReference>
<dbReference type="Gene3D" id="3.40.50.150">
    <property type="entry name" value="Vaccinia Virus protein VP39"/>
    <property type="match status" value="1"/>
</dbReference>
<reference evidence="2" key="1">
    <citation type="journal article" date="2019" name="Int. J. Syst. Evol. Microbiol.">
        <title>The Global Catalogue of Microorganisms (GCM) 10K type strain sequencing project: providing services to taxonomists for standard genome sequencing and annotation.</title>
        <authorList>
            <consortium name="The Broad Institute Genomics Platform"/>
            <consortium name="The Broad Institute Genome Sequencing Center for Infectious Disease"/>
            <person name="Wu L."/>
            <person name="Ma J."/>
        </authorList>
    </citation>
    <scope>NUCLEOTIDE SEQUENCE [LARGE SCALE GENOMIC DNA]</scope>
    <source>
        <strain evidence="2">CGMCC 1.12404</strain>
    </source>
</reference>
<comment type="caution">
    <text evidence="1">The sequence shown here is derived from an EMBL/GenBank/DDBJ whole genome shotgun (WGS) entry which is preliminary data.</text>
</comment>
<dbReference type="EMBL" id="BMEX01000002">
    <property type="protein sequence ID" value="GGA38104.1"/>
    <property type="molecule type" value="Genomic_DNA"/>
</dbReference>
<evidence type="ECO:0000313" key="2">
    <source>
        <dbReference type="Proteomes" id="UP000617979"/>
    </source>
</evidence>
<keyword evidence="2" id="KW-1185">Reference proteome</keyword>